<comment type="caution">
    <text evidence="16">The sequence shown here is derived from an EMBL/GenBank/DDBJ whole genome shotgun (WGS) entry which is preliminary data.</text>
</comment>
<evidence type="ECO:0000256" key="10">
    <source>
        <dbReference type="ARBA" id="ARBA00023180"/>
    </source>
</evidence>
<evidence type="ECO:0000256" key="2">
    <source>
        <dbReference type="ARBA" id="ARBA00004613"/>
    </source>
</evidence>
<evidence type="ECO:0000256" key="8">
    <source>
        <dbReference type="ARBA" id="ARBA00022737"/>
    </source>
</evidence>
<organism evidence="16 17">
    <name type="scientific">Merluccius polli</name>
    <name type="common">Benguela hake</name>
    <name type="synonym">Merluccius cadenati</name>
    <dbReference type="NCBI Taxonomy" id="89951"/>
    <lineage>
        <taxon>Eukaryota</taxon>
        <taxon>Metazoa</taxon>
        <taxon>Chordata</taxon>
        <taxon>Craniata</taxon>
        <taxon>Vertebrata</taxon>
        <taxon>Euteleostomi</taxon>
        <taxon>Actinopterygii</taxon>
        <taxon>Neopterygii</taxon>
        <taxon>Teleostei</taxon>
        <taxon>Neoteleostei</taxon>
        <taxon>Acanthomorphata</taxon>
        <taxon>Zeiogadaria</taxon>
        <taxon>Gadariae</taxon>
        <taxon>Gadiformes</taxon>
        <taxon>Gadoidei</taxon>
        <taxon>Merlucciidae</taxon>
        <taxon>Merluccius</taxon>
    </lineage>
</organism>
<dbReference type="Pfam" id="PF09014">
    <property type="entry name" value="Sushi_2"/>
    <property type="match status" value="1"/>
</dbReference>
<dbReference type="InterPro" id="IPR035976">
    <property type="entry name" value="Sushi/SCR/CCP_sf"/>
</dbReference>
<keyword evidence="10" id="KW-0325">Glycoprotein</keyword>
<comment type="subcellular location">
    <subcellularLocation>
        <location evidence="2">Secreted</location>
    </subcellularLocation>
</comment>
<dbReference type="InterPro" id="IPR008197">
    <property type="entry name" value="WAP_dom"/>
</dbReference>
<comment type="function">
    <text evidence="1">Binds to various kinds of negatively charged substances such as heparin, phospholipids, and dextran sulfate. May prevent activation of the intrinsic blood coagulation cascade by binding to phospholipids on the surface of damaged cells.</text>
</comment>
<feature type="domain" description="Sushi" evidence="14">
    <location>
        <begin position="146"/>
        <end position="203"/>
    </location>
</feature>
<dbReference type="Proteomes" id="UP001174136">
    <property type="component" value="Unassembled WGS sequence"/>
</dbReference>
<dbReference type="GO" id="GO:0030414">
    <property type="term" value="F:peptidase inhibitor activity"/>
    <property type="evidence" value="ECO:0007669"/>
    <property type="project" value="InterPro"/>
</dbReference>
<evidence type="ECO:0000256" key="7">
    <source>
        <dbReference type="ARBA" id="ARBA00022729"/>
    </source>
</evidence>
<feature type="disulfide bond" evidence="13">
    <location>
        <begin position="174"/>
        <end position="201"/>
    </location>
</feature>
<evidence type="ECO:0000256" key="13">
    <source>
        <dbReference type="PROSITE-ProRule" id="PRU00302"/>
    </source>
</evidence>
<feature type="disulfide bond" evidence="13">
    <location>
        <begin position="235"/>
        <end position="262"/>
    </location>
</feature>
<reference evidence="16" key="1">
    <citation type="journal article" date="2023" name="Front. Mar. Sci.">
        <title>A new Merluccius polli reference genome to investigate the effects of global change in West African waters.</title>
        <authorList>
            <person name="Mateo J.L."/>
            <person name="Blanco-Fernandez C."/>
            <person name="Garcia-Vazquez E."/>
            <person name="Machado-Schiaffino G."/>
        </authorList>
    </citation>
    <scope>NUCLEOTIDE SEQUENCE</scope>
    <source>
        <strain evidence="16">C29</strain>
        <tissue evidence="16">Fin</tissue>
    </source>
</reference>
<keyword evidence="7" id="KW-0732">Signal</keyword>
<dbReference type="SMART" id="SM00032">
    <property type="entry name" value="CCP"/>
    <property type="match status" value="3"/>
</dbReference>
<evidence type="ECO:0000256" key="3">
    <source>
        <dbReference type="ARBA" id="ARBA00020104"/>
    </source>
</evidence>
<dbReference type="Pfam" id="PF00084">
    <property type="entry name" value="Sushi"/>
    <property type="match status" value="3"/>
</dbReference>
<name>A0AA47NUL0_MERPO</name>
<keyword evidence="5 13" id="KW-0768">Sushi</keyword>
<dbReference type="CDD" id="cd00033">
    <property type="entry name" value="CCP"/>
    <property type="match status" value="2"/>
</dbReference>
<evidence type="ECO:0000259" key="14">
    <source>
        <dbReference type="PROSITE" id="PS50923"/>
    </source>
</evidence>
<feature type="domain" description="WAP" evidence="15">
    <location>
        <begin position="18"/>
        <end position="68"/>
    </location>
</feature>
<evidence type="ECO:0000256" key="9">
    <source>
        <dbReference type="ARBA" id="ARBA00023157"/>
    </source>
</evidence>
<feature type="domain" description="Sushi" evidence="14">
    <location>
        <begin position="69"/>
        <end position="132"/>
    </location>
</feature>
<accession>A0AA47NUL0</accession>
<dbReference type="GO" id="GO:0005576">
    <property type="term" value="C:extracellular region"/>
    <property type="evidence" value="ECO:0007669"/>
    <property type="project" value="UniProtKB-SubCell"/>
</dbReference>
<dbReference type="AlphaFoldDB" id="A0AA47NUL0"/>
<protein>
    <recommendedName>
        <fullName evidence="3">Beta-2-glycoprotein 1</fullName>
    </recommendedName>
    <alternativeName>
        <fullName evidence="11">Apolipoprotein H</fullName>
    </alternativeName>
    <alternativeName>
        <fullName evidence="12">Beta-2-glycoprotein I</fullName>
    </alternativeName>
</protein>
<feature type="domain" description="Sushi" evidence="14">
    <location>
        <begin position="204"/>
        <end position="264"/>
    </location>
</feature>
<comment type="caution">
    <text evidence="13">Lacks conserved residue(s) required for the propagation of feature annotation.</text>
</comment>
<keyword evidence="8" id="KW-0677">Repeat</keyword>
<evidence type="ECO:0000256" key="5">
    <source>
        <dbReference type="ARBA" id="ARBA00022659"/>
    </source>
</evidence>
<dbReference type="PROSITE" id="PS51390">
    <property type="entry name" value="WAP"/>
    <property type="match status" value="1"/>
</dbReference>
<dbReference type="InterPro" id="IPR015104">
    <property type="entry name" value="Sushi_2"/>
</dbReference>
<proteinExistence type="predicted"/>
<dbReference type="PROSITE" id="PS50923">
    <property type="entry name" value="SUSHI"/>
    <property type="match status" value="3"/>
</dbReference>
<dbReference type="EMBL" id="JAOPHQ010004551">
    <property type="protein sequence ID" value="KAK0139161.1"/>
    <property type="molecule type" value="Genomic_DNA"/>
</dbReference>
<dbReference type="PANTHER" id="PTHR46393">
    <property type="entry name" value="SUSHI DOMAIN-CONTAINING PROTEIN"/>
    <property type="match status" value="1"/>
</dbReference>
<dbReference type="SUPFAM" id="SSF57535">
    <property type="entry name" value="Complement control module/SCR domain"/>
    <property type="match status" value="4"/>
</dbReference>
<evidence type="ECO:0000313" key="17">
    <source>
        <dbReference type="Proteomes" id="UP001174136"/>
    </source>
</evidence>
<sequence>MEANKRCSYCEGVIGSVLTGSPDACPKRLLGEERSRTCPRPCKVDKDCGNKRQCLCDGQCGLSCVAPGRTCPWPLAPGGNSASRLLSPTQSFSALLEVRCNPGFMLPSGLDATIRRCQGDRQWSGDEPICTEAPPPTTQPPATPAPTCPLPDEVLSKFSVQGSAAVGTSIRYSCLSGASIVGSSENVCQENQTWQYPHPTCQMVYCEPPQLVDQGYVVAVQKAKYEVGYDIHYLCKKNFLLDGPQKITCMSNGNWSASPPHCRARCLLPVQWSHVVIGGEKRWPFDVTDGMVPHGENVTFFCKHPQKYCSFTASQSCFDGNLQTPECYLEPTWLQYKMFPHRLVSEIDLCLPEDLE</sequence>
<keyword evidence="17" id="KW-1185">Reference proteome</keyword>
<dbReference type="InterPro" id="IPR000436">
    <property type="entry name" value="Sushi_SCR_CCP_dom"/>
</dbReference>
<evidence type="ECO:0000256" key="12">
    <source>
        <dbReference type="ARBA" id="ARBA00033414"/>
    </source>
</evidence>
<evidence type="ECO:0000259" key="15">
    <source>
        <dbReference type="PROSITE" id="PS51390"/>
    </source>
</evidence>
<feature type="disulfide bond" evidence="13">
    <location>
        <begin position="206"/>
        <end position="249"/>
    </location>
</feature>
<keyword evidence="9 13" id="KW-1015">Disulfide bond</keyword>
<keyword evidence="6" id="KW-0358">Heparin-binding</keyword>
<keyword evidence="4" id="KW-0964">Secreted</keyword>
<dbReference type="Gene3D" id="2.10.70.10">
    <property type="entry name" value="Complement Module, domain 1"/>
    <property type="match status" value="4"/>
</dbReference>
<evidence type="ECO:0000256" key="11">
    <source>
        <dbReference type="ARBA" id="ARBA00029855"/>
    </source>
</evidence>
<evidence type="ECO:0000256" key="4">
    <source>
        <dbReference type="ARBA" id="ARBA00022525"/>
    </source>
</evidence>
<evidence type="ECO:0000256" key="6">
    <source>
        <dbReference type="ARBA" id="ARBA00022674"/>
    </source>
</evidence>
<evidence type="ECO:0000313" key="16">
    <source>
        <dbReference type="EMBL" id="KAK0139161.1"/>
    </source>
</evidence>
<dbReference type="PANTHER" id="PTHR46393:SF7">
    <property type="entry name" value="COMPLEMENT C2"/>
    <property type="match status" value="1"/>
</dbReference>
<gene>
    <name evidence="16" type="primary">APOH_2</name>
    <name evidence="16" type="ORF">N1851_024327</name>
</gene>
<evidence type="ECO:0000256" key="1">
    <source>
        <dbReference type="ARBA" id="ARBA00003651"/>
    </source>
</evidence>
<dbReference type="Pfam" id="PF00095">
    <property type="entry name" value="WAP"/>
    <property type="match status" value="1"/>
</dbReference>
<dbReference type="GO" id="GO:0008201">
    <property type="term" value="F:heparin binding"/>
    <property type="evidence" value="ECO:0007669"/>
    <property type="project" value="UniProtKB-KW"/>
</dbReference>